<dbReference type="FunFam" id="3.30.420.150:FF:000006">
    <property type="entry name" value="Ppx/GppA family phosphatase"/>
    <property type="match status" value="1"/>
</dbReference>
<dbReference type="EMBL" id="FMZE01000003">
    <property type="protein sequence ID" value="SDC71958.1"/>
    <property type="molecule type" value="Genomic_DNA"/>
</dbReference>
<dbReference type="InterPro" id="IPR003695">
    <property type="entry name" value="Ppx_GppA_N"/>
</dbReference>
<evidence type="ECO:0000256" key="2">
    <source>
        <dbReference type="ARBA" id="ARBA00022801"/>
    </source>
</evidence>
<dbReference type="Proteomes" id="UP000199494">
    <property type="component" value="Unassembled WGS sequence"/>
</dbReference>
<evidence type="ECO:0000313" key="4">
    <source>
        <dbReference type="Proteomes" id="UP000199494"/>
    </source>
</evidence>
<protein>
    <submittedName>
        <fullName evidence="3">Exopolyphosphatase / guanosine-5'-triphosphate,3'-diphosphate pyrophosphatase</fullName>
    </submittedName>
</protein>
<keyword evidence="2" id="KW-0378">Hydrolase</keyword>
<dbReference type="Gene3D" id="3.30.420.150">
    <property type="entry name" value="Exopolyphosphatase. Domain 2"/>
    <property type="match status" value="1"/>
</dbReference>
<keyword evidence="4" id="KW-1185">Reference proteome</keyword>
<dbReference type="InterPro" id="IPR043129">
    <property type="entry name" value="ATPase_NBD"/>
</dbReference>
<organism evidence="3 4">
    <name type="scientific">Prauserella marina</name>
    <dbReference type="NCBI Taxonomy" id="530584"/>
    <lineage>
        <taxon>Bacteria</taxon>
        <taxon>Bacillati</taxon>
        <taxon>Actinomycetota</taxon>
        <taxon>Actinomycetes</taxon>
        <taxon>Pseudonocardiales</taxon>
        <taxon>Pseudonocardiaceae</taxon>
        <taxon>Prauserella</taxon>
    </lineage>
</organism>
<evidence type="ECO:0000313" key="3">
    <source>
        <dbReference type="EMBL" id="SDC71958.1"/>
    </source>
</evidence>
<gene>
    <name evidence="3" type="ORF">SAMN05421630_103337</name>
</gene>
<dbReference type="CDD" id="cd24056">
    <property type="entry name" value="ASKHA_NBD_MtPPX1-like"/>
    <property type="match status" value="1"/>
</dbReference>
<dbReference type="AlphaFoldDB" id="A0A1G6NW37"/>
<reference evidence="3 4" key="1">
    <citation type="submission" date="2016-10" db="EMBL/GenBank/DDBJ databases">
        <authorList>
            <person name="de Groot N.N."/>
        </authorList>
    </citation>
    <scope>NUCLEOTIDE SEQUENCE [LARGE SCALE GENOMIC DNA]</scope>
    <source>
        <strain evidence="3 4">CGMCC 4.5506</strain>
    </source>
</reference>
<dbReference type="Gene3D" id="3.30.420.40">
    <property type="match status" value="1"/>
</dbReference>
<evidence type="ECO:0000256" key="1">
    <source>
        <dbReference type="ARBA" id="ARBA00007125"/>
    </source>
</evidence>
<name>A0A1G6NW37_9PSEU</name>
<dbReference type="STRING" id="530584.SAMN05421630_103337"/>
<sequence length="295" mass="31885">MHSEKSVLRLAEKINKNGDLSKDGVQDLAGAVETAKESARRLGCEELMAFGTSAVREAKNVGKVLRKVTDQTGVELRVLTGVEEARLTFLAVRRWFGWSSGKLLVLDIGGGSLEVAMGIDEEPALAESVPLGAGRLTRTRFTKDPPTRPELETTEEWLEEQVADLARKVRQLGEPDRVVATSKTFRSLARLTGAAPSTAGPSARRVLTDTALRQLIKFISRMPSTDLAQLEGVSSGRAHQLVAGALVAQATMRALSLEVLEICPWALREGVILRRLDHSNGTDQTGLLTGQGRQG</sequence>
<dbReference type="InterPro" id="IPR050273">
    <property type="entry name" value="GppA/Ppx_hydrolase"/>
</dbReference>
<dbReference type="GO" id="GO:0016462">
    <property type="term" value="F:pyrophosphatase activity"/>
    <property type="evidence" value="ECO:0007669"/>
    <property type="project" value="TreeGrafter"/>
</dbReference>
<comment type="similarity">
    <text evidence="1">Belongs to the GppA/Ppx family.</text>
</comment>
<dbReference type="Pfam" id="PF02541">
    <property type="entry name" value="Ppx-GppA"/>
    <property type="match status" value="1"/>
</dbReference>
<accession>A0A1G6NW37</accession>
<dbReference type="PANTHER" id="PTHR30005">
    <property type="entry name" value="EXOPOLYPHOSPHATASE"/>
    <property type="match status" value="1"/>
</dbReference>
<dbReference type="PANTHER" id="PTHR30005:SF0">
    <property type="entry name" value="RETROGRADE REGULATION PROTEIN 2"/>
    <property type="match status" value="1"/>
</dbReference>
<proteinExistence type="inferred from homology"/>
<dbReference type="SUPFAM" id="SSF53067">
    <property type="entry name" value="Actin-like ATPase domain"/>
    <property type="match status" value="2"/>
</dbReference>